<proteinExistence type="predicted"/>
<keyword evidence="1" id="KW-0732">Signal</keyword>
<comment type="caution">
    <text evidence="2">The sequence shown here is derived from an EMBL/GenBank/DDBJ whole genome shotgun (WGS) entry which is preliminary data.</text>
</comment>
<dbReference type="InterPro" id="IPR007825">
    <property type="entry name" value="Major_OMP_Legionella"/>
</dbReference>
<dbReference type="EMBL" id="CCEJ010000003">
    <property type="protein sequence ID" value="CDR33400.1"/>
    <property type="molecule type" value="Genomic_DNA"/>
</dbReference>
<accession>A0A090D0M4</accession>
<organism evidence="2 3">
    <name type="scientific">Candidatus Criblamydia sequanensis CRIB-18</name>
    <dbReference type="NCBI Taxonomy" id="1437425"/>
    <lineage>
        <taxon>Bacteria</taxon>
        <taxon>Pseudomonadati</taxon>
        <taxon>Chlamydiota</taxon>
        <taxon>Chlamydiia</taxon>
        <taxon>Parachlamydiales</taxon>
        <taxon>Candidatus Criblamydiaceae</taxon>
        <taxon>Candidatus Criblamydia</taxon>
    </lineage>
</organism>
<gene>
    <name evidence="2" type="ORF">CSEC_0566</name>
</gene>
<dbReference type="Pfam" id="PF05150">
    <property type="entry name" value="Legionella_OMP"/>
    <property type="match status" value="1"/>
</dbReference>
<evidence type="ECO:0000313" key="2">
    <source>
        <dbReference type="EMBL" id="CDR33400.1"/>
    </source>
</evidence>
<dbReference type="OrthoDB" id="20326at2"/>
<evidence type="ECO:0000313" key="3">
    <source>
        <dbReference type="Proteomes" id="UP000031552"/>
    </source>
</evidence>
<reference evidence="2" key="2">
    <citation type="submission" date="2014-09" db="EMBL/GenBank/DDBJ databases">
        <title>Criblamydia sequanensis harbors a mega-plasmid encoding arsenite resistance.</title>
        <authorList>
            <person name="Bertelli C."/>
            <person name="Goesmann A."/>
            <person name="Greub G."/>
        </authorList>
    </citation>
    <scope>NUCLEOTIDE SEQUENCE [LARGE SCALE GENOMIC DNA]</scope>
    <source>
        <strain evidence="2">CRIB-18</strain>
    </source>
</reference>
<feature type="chain" id="PRO_5001853834" evidence="1">
    <location>
        <begin position="28"/>
        <end position="378"/>
    </location>
</feature>
<sequence>MKKWNKKLALAMLSLGFASFTPNVAKADYFPNNNFDVYPSGPCSPCPPCDPCKDTSFSVGVDFLYWKPCVDDLDYAAAFRTETGTAPTSTSFDLHYKSVCPDWEPGVRVRLGIPGCWRGFDVSASYTYLKSSDSNSTEPGIAESILATAAHPGISGLVPNGGFFTNARAKWELKYNAFDVLFHSPFRCNPCHLINPFFGIEGIWLNQNFDARYEVLSVTDIVNADWESDYFGIGLKAGVDYTYTICDGLSLFARGSASLLTGDSDSKGFHAYNNLNTAGTLIGFTDLEYHDDDCCHIVPGYHIQAGFNYEGNSCGCEYNFRIGYEFLEWHNVSNYRRFFSTEDLVNASEDNANAAYSTQTNTSNLGFHGLFAGFDFEF</sequence>
<feature type="signal peptide" evidence="1">
    <location>
        <begin position="1"/>
        <end position="27"/>
    </location>
</feature>
<dbReference type="Proteomes" id="UP000031552">
    <property type="component" value="Unassembled WGS sequence"/>
</dbReference>
<keyword evidence="3" id="KW-1185">Reference proteome</keyword>
<name>A0A090D0M4_9BACT</name>
<dbReference type="eggNOG" id="COG3468">
    <property type="taxonomic scope" value="Bacteria"/>
</dbReference>
<evidence type="ECO:0000256" key="1">
    <source>
        <dbReference type="SAM" id="SignalP"/>
    </source>
</evidence>
<dbReference type="AlphaFoldDB" id="A0A090D0M4"/>
<dbReference type="RefSeq" id="WP_041016897.1">
    <property type="nucleotide sequence ID" value="NZ_CCEJ010000003.1"/>
</dbReference>
<protein>
    <submittedName>
        <fullName evidence="2">Conserved putative secreted protein</fullName>
    </submittedName>
</protein>
<reference evidence="2" key="1">
    <citation type="submission" date="2013-12" db="EMBL/GenBank/DDBJ databases">
        <authorList>
            <person name="Linke B."/>
        </authorList>
    </citation>
    <scope>NUCLEOTIDE SEQUENCE [LARGE SCALE GENOMIC DNA]</scope>
    <source>
        <strain evidence="2">CRIB-18</strain>
    </source>
</reference>